<accession>A0A0F9IZ66</accession>
<keyword evidence="1" id="KW-0812">Transmembrane</keyword>
<comment type="caution">
    <text evidence="2">The sequence shown here is derived from an EMBL/GenBank/DDBJ whole genome shotgun (WGS) entry which is preliminary data.</text>
</comment>
<proteinExistence type="predicted"/>
<dbReference type="EMBL" id="LAZR01019507">
    <property type="protein sequence ID" value="KKL92287.1"/>
    <property type="molecule type" value="Genomic_DNA"/>
</dbReference>
<keyword evidence="1" id="KW-0472">Membrane</keyword>
<sequence>MMDITTDILGGFGIIVIGLVIGSGIITLVNLVKKKIKKD</sequence>
<protein>
    <submittedName>
        <fullName evidence="2">Uncharacterized protein</fullName>
    </submittedName>
</protein>
<evidence type="ECO:0000256" key="1">
    <source>
        <dbReference type="SAM" id="Phobius"/>
    </source>
</evidence>
<feature type="transmembrane region" description="Helical" evidence="1">
    <location>
        <begin position="12"/>
        <end position="32"/>
    </location>
</feature>
<dbReference type="AlphaFoldDB" id="A0A0F9IZ66"/>
<keyword evidence="1" id="KW-1133">Transmembrane helix</keyword>
<organism evidence="2">
    <name type="scientific">marine sediment metagenome</name>
    <dbReference type="NCBI Taxonomy" id="412755"/>
    <lineage>
        <taxon>unclassified sequences</taxon>
        <taxon>metagenomes</taxon>
        <taxon>ecological metagenomes</taxon>
    </lineage>
</organism>
<gene>
    <name evidence="2" type="ORF">LCGC14_1886190</name>
</gene>
<name>A0A0F9IZ66_9ZZZZ</name>
<evidence type="ECO:0000313" key="2">
    <source>
        <dbReference type="EMBL" id="KKL92287.1"/>
    </source>
</evidence>
<reference evidence="2" key="1">
    <citation type="journal article" date="2015" name="Nature">
        <title>Complex archaea that bridge the gap between prokaryotes and eukaryotes.</title>
        <authorList>
            <person name="Spang A."/>
            <person name="Saw J.H."/>
            <person name="Jorgensen S.L."/>
            <person name="Zaremba-Niedzwiedzka K."/>
            <person name="Martijn J."/>
            <person name="Lind A.E."/>
            <person name="van Eijk R."/>
            <person name="Schleper C."/>
            <person name="Guy L."/>
            <person name="Ettema T.J."/>
        </authorList>
    </citation>
    <scope>NUCLEOTIDE SEQUENCE</scope>
</reference>